<evidence type="ECO:0000313" key="2">
    <source>
        <dbReference type="EMBL" id="CEK90989.1"/>
    </source>
</evidence>
<evidence type="ECO:0000313" key="1">
    <source>
        <dbReference type="EMBL" id="CEK90988.1"/>
    </source>
</evidence>
<proteinExistence type="predicted"/>
<reference evidence="2" key="1">
    <citation type="submission" date="2014-12" db="EMBL/GenBank/DDBJ databases">
        <title>Insight into the proteome of Arion vulgaris.</title>
        <authorList>
            <person name="Aradska J."/>
            <person name="Bulat T."/>
            <person name="Smidak R."/>
            <person name="Sarate P."/>
            <person name="Gangsoo J."/>
            <person name="Sialana F."/>
            <person name="Bilban M."/>
            <person name="Lubec G."/>
        </authorList>
    </citation>
    <scope>NUCLEOTIDE SEQUENCE</scope>
    <source>
        <tissue evidence="2">Skin</tissue>
    </source>
</reference>
<gene>
    <name evidence="2" type="primary">ORF180334</name>
    <name evidence="1" type="synonym">ORF180329</name>
</gene>
<dbReference type="AlphaFoldDB" id="A0A0B7BCF1"/>
<accession>A0A0B7BCF1</accession>
<protein>
    <submittedName>
        <fullName evidence="2">Uncharacterized protein</fullName>
    </submittedName>
</protein>
<sequence>MHATHTHTHASNTCTTKNNKCVFILAHLKLHVRNETNNYYYYSQVEKRVADR</sequence>
<name>A0A0B7BCF1_9EUPU</name>
<organism evidence="2">
    <name type="scientific">Arion vulgaris</name>
    <dbReference type="NCBI Taxonomy" id="1028688"/>
    <lineage>
        <taxon>Eukaryota</taxon>
        <taxon>Metazoa</taxon>
        <taxon>Spiralia</taxon>
        <taxon>Lophotrochozoa</taxon>
        <taxon>Mollusca</taxon>
        <taxon>Gastropoda</taxon>
        <taxon>Heterobranchia</taxon>
        <taxon>Euthyneura</taxon>
        <taxon>Panpulmonata</taxon>
        <taxon>Eupulmonata</taxon>
        <taxon>Stylommatophora</taxon>
        <taxon>Helicina</taxon>
        <taxon>Arionoidea</taxon>
        <taxon>Arionidae</taxon>
        <taxon>Arion</taxon>
    </lineage>
</organism>
<dbReference type="EMBL" id="HACG01044123">
    <property type="protein sequence ID" value="CEK90988.1"/>
    <property type="molecule type" value="Transcribed_RNA"/>
</dbReference>
<dbReference type="EMBL" id="HACG01044124">
    <property type="protein sequence ID" value="CEK90989.1"/>
    <property type="molecule type" value="Transcribed_RNA"/>
</dbReference>